<dbReference type="NCBIfam" id="TIGR02532">
    <property type="entry name" value="IV_pilin_GFxxxE"/>
    <property type="match status" value="1"/>
</dbReference>
<keyword evidence="1" id="KW-0488">Methylation</keyword>
<proteinExistence type="predicted"/>
<protein>
    <recommendedName>
        <fullName evidence="5">Type II secretion system protein GspG C-terminal domain-containing protein</fullName>
    </recommendedName>
</protein>
<sequence length="234" mass="25370">MMQRTPKIKTTRGISLVEMLVAVAIIAMLVGIVYPSISDSRKMSRDLDRVKALNDLEGALALYYLDHKQYPSTVPNVPAASFGSSLSGFFYNKADSSGQCVTGSSGKFSGGSSGTFTADYLAFDNSSSVGFLEELYDGGYITNPYWKDPTIPAQTDPFNCRYVTRRDEDNDAQGGRTDNVQHYLLHCNLEERADLEANDGGKNSTVYEIISPGAPWICICGTDGQASGSSCAQY</sequence>
<keyword evidence="2" id="KW-1133">Transmembrane helix</keyword>
<evidence type="ECO:0000256" key="1">
    <source>
        <dbReference type="ARBA" id="ARBA00022481"/>
    </source>
</evidence>
<dbReference type="EMBL" id="MHUZ01000031">
    <property type="protein sequence ID" value="OHA85095.1"/>
    <property type="molecule type" value="Genomic_DNA"/>
</dbReference>
<evidence type="ECO:0008006" key="5">
    <source>
        <dbReference type="Google" id="ProtNLM"/>
    </source>
</evidence>
<dbReference type="AlphaFoldDB" id="A0A1G2SJ57"/>
<dbReference type="GO" id="GO:0015627">
    <property type="term" value="C:type II protein secretion system complex"/>
    <property type="evidence" value="ECO:0007669"/>
    <property type="project" value="InterPro"/>
</dbReference>
<name>A0A1G2SJ57_9BACT</name>
<dbReference type="STRING" id="1802730.A2591_02065"/>
<gene>
    <name evidence="3" type="ORF">A2591_02065</name>
</gene>
<evidence type="ECO:0000313" key="3">
    <source>
        <dbReference type="EMBL" id="OHA85095.1"/>
    </source>
</evidence>
<reference evidence="3 4" key="1">
    <citation type="journal article" date="2016" name="Nat. Commun.">
        <title>Thousands of microbial genomes shed light on interconnected biogeochemical processes in an aquifer system.</title>
        <authorList>
            <person name="Anantharaman K."/>
            <person name="Brown C.T."/>
            <person name="Hug L.A."/>
            <person name="Sharon I."/>
            <person name="Castelle C.J."/>
            <person name="Probst A.J."/>
            <person name="Thomas B.C."/>
            <person name="Singh A."/>
            <person name="Wilkins M.J."/>
            <person name="Karaoz U."/>
            <person name="Brodie E.L."/>
            <person name="Williams K.H."/>
            <person name="Hubbard S.S."/>
            <person name="Banfield J.F."/>
        </authorList>
    </citation>
    <scope>NUCLEOTIDE SEQUENCE [LARGE SCALE GENOMIC DNA]</scope>
</reference>
<dbReference type="PROSITE" id="PS00409">
    <property type="entry name" value="PROKAR_NTER_METHYL"/>
    <property type="match status" value="1"/>
</dbReference>
<dbReference type="InterPro" id="IPR012902">
    <property type="entry name" value="N_methyl_site"/>
</dbReference>
<dbReference type="SUPFAM" id="SSF54523">
    <property type="entry name" value="Pili subunits"/>
    <property type="match status" value="1"/>
</dbReference>
<keyword evidence="2" id="KW-0812">Transmembrane</keyword>
<comment type="caution">
    <text evidence="3">The sequence shown here is derived from an EMBL/GenBank/DDBJ whole genome shotgun (WGS) entry which is preliminary data.</text>
</comment>
<feature type="transmembrane region" description="Helical" evidence="2">
    <location>
        <begin position="12"/>
        <end position="34"/>
    </location>
</feature>
<dbReference type="Proteomes" id="UP000178168">
    <property type="component" value="Unassembled WGS sequence"/>
</dbReference>
<dbReference type="PANTHER" id="PTHR30093">
    <property type="entry name" value="GENERAL SECRETION PATHWAY PROTEIN G"/>
    <property type="match status" value="1"/>
</dbReference>
<organism evidence="3 4">
    <name type="scientific">Candidatus Yonathbacteria bacterium RIFOXYD1_FULL_52_36</name>
    <dbReference type="NCBI Taxonomy" id="1802730"/>
    <lineage>
        <taxon>Bacteria</taxon>
        <taxon>Candidatus Yonathiibacteriota</taxon>
    </lineage>
</organism>
<dbReference type="Pfam" id="PF07963">
    <property type="entry name" value="N_methyl"/>
    <property type="match status" value="1"/>
</dbReference>
<dbReference type="InterPro" id="IPR000983">
    <property type="entry name" value="Bac_GSPG_pilin"/>
</dbReference>
<accession>A0A1G2SJ57</accession>
<dbReference type="Gene3D" id="3.30.700.10">
    <property type="entry name" value="Glycoprotein, Type 4 Pilin"/>
    <property type="match status" value="1"/>
</dbReference>
<keyword evidence="2" id="KW-0472">Membrane</keyword>
<evidence type="ECO:0000313" key="4">
    <source>
        <dbReference type="Proteomes" id="UP000178168"/>
    </source>
</evidence>
<evidence type="ECO:0000256" key="2">
    <source>
        <dbReference type="SAM" id="Phobius"/>
    </source>
</evidence>
<dbReference type="GO" id="GO:0015628">
    <property type="term" value="P:protein secretion by the type II secretion system"/>
    <property type="evidence" value="ECO:0007669"/>
    <property type="project" value="InterPro"/>
</dbReference>
<dbReference type="InterPro" id="IPR045584">
    <property type="entry name" value="Pilin-like"/>
</dbReference>
<dbReference type="PRINTS" id="PR00813">
    <property type="entry name" value="BCTERIALGSPG"/>
</dbReference>